<gene>
    <name evidence="2" type="ORF">Osc7112_6717</name>
</gene>
<evidence type="ECO:0000313" key="2">
    <source>
        <dbReference type="EMBL" id="AFZ10819.1"/>
    </source>
</evidence>
<dbReference type="SUPFAM" id="SSF53448">
    <property type="entry name" value="Nucleotide-diphospho-sugar transferases"/>
    <property type="match status" value="1"/>
</dbReference>
<organism evidence="2 3">
    <name type="scientific">Phormidium nigroviride PCC 7112</name>
    <dbReference type="NCBI Taxonomy" id="179408"/>
    <lineage>
        <taxon>Bacteria</taxon>
        <taxon>Bacillati</taxon>
        <taxon>Cyanobacteriota</taxon>
        <taxon>Cyanophyceae</taxon>
        <taxon>Oscillatoriophycideae</taxon>
        <taxon>Oscillatoriales</taxon>
        <taxon>Oscillatoriaceae</taxon>
        <taxon>Phormidium</taxon>
    </lineage>
</organism>
<name>K9VTC7_9CYAN</name>
<dbReference type="PANTHER" id="PTHR43685:SF2">
    <property type="entry name" value="GLYCOSYLTRANSFERASE 2-LIKE DOMAIN-CONTAINING PROTEIN"/>
    <property type="match status" value="1"/>
</dbReference>
<sequence length="256" mass="29451">MTSSISIITTTYNREQYLSAAIESILAQTYPNFELIIWDDGSTDSSLTIARKYAQQDARIQVTAAPHQGRGIALKAAHTLCKGTYIGWVDSDDLLAPTALQETAAVLDVQPEIGVVYTDCLTIDEKTQVKGLGHRSQIPYSPDRLLVDFMTFHFRLFRHQLYDRIGGINSEFNRAEDYDFCLRLSEITQFYHLNKPLYYYRRHSQHTVQQQLDQILESQSAIAQALQRRGLSERFELEVDIVSRFFLYKRQPKETS</sequence>
<dbReference type="OrthoDB" id="455644at2"/>
<dbReference type="InterPro" id="IPR001173">
    <property type="entry name" value="Glyco_trans_2-like"/>
</dbReference>
<geneLocation type="plasmid" evidence="2 3">
    <name>pOSC7112.02</name>
</geneLocation>
<keyword evidence="2" id="KW-0808">Transferase</keyword>
<dbReference type="Proteomes" id="UP000010478">
    <property type="component" value="Plasmid pOSC7112.02"/>
</dbReference>
<dbReference type="GO" id="GO:0016740">
    <property type="term" value="F:transferase activity"/>
    <property type="evidence" value="ECO:0007669"/>
    <property type="project" value="UniProtKB-KW"/>
</dbReference>
<dbReference type="KEGG" id="oni:Osc7112_6717"/>
<keyword evidence="2" id="KW-0614">Plasmid</keyword>
<protein>
    <submittedName>
        <fullName evidence="2">Glycosyl transferase family 2</fullName>
    </submittedName>
</protein>
<dbReference type="PANTHER" id="PTHR43685">
    <property type="entry name" value="GLYCOSYLTRANSFERASE"/>
    <property type="match status" value="1"/>
</dbReference>
<dbReference type="HOGENOM" id="CLU_025996_0_7_3"/>
<evidence type="ECO:0000313" key="3">
    <source>
        <dbReference type="Proteomes" id="UP000010478"/>
    </source>
</evidence>
<dbReference type="Pfam" id="PF00535">
    <property type="entry name" value="Glycos_transf_2"/>
    <property type="match status" value="1"/>
</dbReference>
<dbReference type="AlphaFoldDB" id="K9VTC7"/>
<evidence type="ECO:0000259" key="1">
    <source>
        <dbReference type="Pfam" id="PF00535"/>
    </source>
</evidence>
<proteinExistence type="predicted"/>
<dbReference type="InterPro" id="IPR050834">
    <property type="entry name" value="Glycosyltransf_2"/>
</dbReference>
<keyword evidence="3" id="KW-1185">Reference proteome</keyword>
<feature type="domain" description="Glycosyltransferase 2-like" evidence="1">
    <location>
        <begin position="6"/>
        <end position="165"/>
    </location>
</feature>
<accession>K9VTC7</accession>
<dbReference type="InterPro" id="IPR029044">
    <property type="entry name" value="Nucleotide-diphossugar_trans"/>
</dbReference>
<dbReference type="RefSeq" id="WP_015179784.1">
    <property type="nucleotide sequence ID" value="NC_019730.1"/>
</dbReference>
<dbReference type="EMBL" id="CP003616">
    <property type="protein sequence ID" value="AFZ10819.1"/>
    <property type="molecule type" value="Genomic_DNA"/>
</dbReference>
<reference evidence="2 3" key="1">
    <citation type="submission" date="2012-05" db="EMBL/GenBank/DDBJ databases">
        <title>Finished plasmid 2 of genome of Oscillatoria sp. PCC 7112.</title>
        <authorList>
            <consortium name="US DOE Joint Genome Institute"/>
            <person name="Gugger M."/>
            <person name="Coursin T."/>
            <person name="Rippka R."/>
            <person name="Tandeau De Marsac N."/>
            <person name="Huntemann M."/>
            <person name="Wei C.-L."/>
            <person name="Han J."/>
            <person name="Detter J.C."/>
            <person name="Han C."/>
            <person name="Tapia R."/>
            <person name="Davenport K."/>
            <person name="Daligault H."/>
            <person name="Erkkila T."/>
            <person name="Gu W."/>
            <person name="Munk A.C.C."/>
            <person name="Teshima H."/>
            <person name="Xu Y."/>
            <person name="Chain P."/>
            <person name="Chen A."/>
            <person name="Krypides N."/>
            <person name="Mavromatis K."/>
            <person name="Markowitz V."/>
            <person name="Szeto E."/>
            <person name="Ivanova N."/>
            <person name="Mikhailova N."/>
            <person name="Ovchinnikova G."/>
            <person name="Pagani I."/>
            <person name="Pati A."/>
            <person name="Goodwin L."/>
            <person name="Peters L."/>
            <person name="Pitluck S."/>
            <person name="Woyke T."/>
            <person name="Kerfeld C."/>
        </authorList>
    </citation>
    <scope>NUCLEOTIDE SEQUENCE [LARGE SCALE GENOMIC DNA]</scope>
    <source>
        <strain evidence="2 3">PCC 7112</strain>
        <plasmid evidence="2 3">pOSC7112.02</plasmid>
    </source>
</reference>
<dbReference type="Gene3D" id="3.90.550.10">
    <property type="entry name" value="Spore Coat Polysaccharide Biosynthesis Protein SpsA, Chain A"/>
    <property type="match status" value="1"/>
</dbReference>